<evidence type="ECO:0000313" key="3">
    <source>
        <dbReference type="Proteomes" id="UP000616201"/>
    </source>
</evidence>
<evidence type="ECO:0000256" key="1">
    <source>
        <dbReference type="SAM" id="Phobius"/>
    </source>
</evidence>
<keyword evidence="1" id="KW-0812">Transmembrane</keyword>
<comment type="caution">
    <text evidence="2">The sequence shown here is derived from an EMBL/GenBank/DDBJ whole genome shotgun (WGS) entry which is preliminary data.</text>
</comment>
<feature type="transmembrane region" description="Helical" evidence="1">
    <location>
        <begin position="41"/>
        <end position="60"/>
    </location>
</feature>
<protein>
    <submittedName>
        <fullName evidence="2">Uncharacterized protein</fullName>
    </submittedName>
</protein>
<feature type="transmembrane region" description="Helical" evidence="1">
    <location>
        <begin position="12"/>
        <end position="35"/>
    </location>
</feature>
<evidence type="ECO:0000313" key="2">
    <source>
        <dbReference type="EMBL" id="MBE8712827.1"/>
    </source>
</evidence>
<keyword evidence="1" id="KW-0472">Membrane</keyword>
<dbReference type="AlphaFoldDB" id="A0A928YPR6"/>
<keyword evidence="3" id="KW-1185">Reference proteome</keyword>
<dbReference type="EMBL" id="PRDK01000003">
    <property type="protein sequence ID" value="MBE8712827.1"/>
    <property type="molecule type" value="Genomic_DNA"/>
</dbReference>
<sequence length="61" mass="6490">MQACWKRRVVNINLLDVIDLGVGVIGLGTTGLVATGLVSNSIGWGIGVGVTPYFVGRWYLI</sequence>
<gene>
    <name evidence="2" type="ORF">C4F49_03935</name>
</gene>
<reference evidence="2" key="1">
    <citation type="submission" date="2018-02" db="EMBL/GenBank/DDBJ databases">
        <authorList>
            <person name="Vasarhelyi B.M."/>
            <person name="Deshmukh S."/>
            <person name="Balint B."/>
            <person name="Kukolya J."/>
        </authorList>
    </citation>
    <scope>NUCLEOTIDE SEQUENCE</scope>
    <source>
        <strain evidence="2">KB22</strain>
    </source>
</reference>
<proteinExistence type="predicted"/>
<accession>A0A928YPR6</accession>
<organism evidence="2 3">
    <name type="scientific">Sphingobacterium hungaricum</name>
    <dbReference type="NCBI Taxonomy" id="2082723"/>
    <lineage>
        <taxon>Bacteria</taxon>
        <taxon>Pseudomonadati</taxon>
        <taxon>Bacteroidota</taxon>
        <taxon>Sphingobacteriia</taxon>
        <taxon>Sphingobacteriales</taxon>
        <taxon>Sphingobacteriaceae</taxon>
        <taxon>Sphingobacterium</taxon>
    </lineage>
</organism>
<dbReference type="Proteomes" id="UP000616201">
    <property type="component" value="Unassembled WGS sequence"/>
</dbReference>
<name>A0A928YPR6_9SPHI</name>
<keyword evidence="1" id="KW-1133">Transmembrane helix</keyword>